<gene>
    <name evidence="4" type="primary">tatD</name>
    <name evidence="4" type="ORF">GCM10007916_33710</name>
</gene>
<evidence type="ECO:0000256" key="3">
    <source>
        <dbReference type="ARBA" id="ARBA00022801"/>
    </source>
</evidence>
<dbReference type="Proteomes" id="UP001157353">
    <property type="component" value="Unassembled WGS sequence"/>
</dbReference>
<evidence type="ECO:0000256" key="2">
    <source>
        <dbReference type="ARBA" id="ARBA00022723"/>
    </source>
</evidence>
<evidence type="ECO:0000256" key="1">
    <source>
        <dbReference type="ARBA" id="ARBA00022722"/>
    </source>
</evidence>
<dbReference type="GO" id="GO:0004527">
    <property type="term" value="F:exonuclease activity"/>
    <property type="evidence" value="ECO:0007669"/>
    <property type="project" value="UniProtKB-KW"/>
</dbReference>
<dbReference type="PROSITE" id="PS01090">
    <property type="entry name" value="TATD_2"/>
    <property type="match status" value="1"/>
</dbReference>
<dbReference type="Gene3D" id="3.20.20.140">
    <property type="entry name" value="Metal-dependent hydrolases"/>
    <property type="match status" value="1"/>
</dbReference>
<keyword evidence="2" id="KW-0479">Metal-binding</keyword>
<keyword evidence="1" id="KW-0540">Nuclease</keyword>
<dbReference type="SUPFAM" id="SSF51556">
    <property type="entry name" value="Metallo-dependent hydrolases"/>
    <property type="match status" value="1"/>
</dbReference>
<evidence type="ECO:0000313" key="5">
    <source>
        <dbReference type="Proteomes" id="UP001157353"/>
    </source>
</evidence>
<reference evidence="5" key="1">
    <citation type="journal article" date="2019" name="Int. J. Syst. Evol. Microbiol.">
        <title>The Global Catalogue of Microorganisms (GCM) 10K type strain sequencing project: providing services to taxonomists for standard genome sequencing and annotation.</title>
        <authorList>
            <consortium name="The Broad Institute Genomics Platform"/>
            <consortium name="The Broad Institute Genome Sequencing Center for Infectious Disease"/>
            <person name="Wu L."/>
            <person name="Ma J."/>
        </authorList>
    </citation>
    <scope>NUCLEOTIDE SEQUENCE [LARGE SCALE GENOMIC DNA]</scope>
    <source>
        <strain evidence="5">NBRC 103166</strain>
    </source>
</reference>
<evidence type="ECO:0000313" key="4">
    <source>
        <dbReference type="EMBL" id="GLS92301.1"/>
    </source>
</evidence>
<dbReference type="PROSITE" id="PS01091">
    <property type="entry name" value="TATD_3"/>
    <property type="match status" value="1"/>
</dbReference>
<dbReference type="PANTHER" id="PTHR10060:SF15">
    <property type="entry name" value="DEOXYRIBONUCLEASE TATDN1"/>
    <property type="match status" value="1"/>
</dbReference>
<organism evidence="4 5">
    <name type="scientific">Psychromonas marina</name>
    <dbReference type="NCBI Taxonomy" id="88364"/>
    <lineage>
        <taxon>Bacteria</taxon>
        <taxon>Pseudomonadati</taxon>
        <taxon>Pseudomonadota</taxon>
        <taxon>Gammaproteobacteria</taxon>
        <taxon>Alteromonadales</taxon>
        <taxon>Psychromonadaceae</taxon>
        <taxon>Psychromonas</taxon>
    </lineage>
</organism>
<dbReference type="InterPro" id="IPR018228">
    <property type="entry name" value="DNase_TatD-rel_CS"/>
</dbReference>
<dbReference type="InterPro" id="IPR032466">
    <property type="entry name" value="Metal_Hydrolase"/>
</dbReference>
<dbReference type="PANTHER" id="PTHR10060">
    <property type="entry name" value="TATD FAMILY DEOXYRIBONUCLEASE"/>
    <property type="match status" value="1"/>
</dbReference>
<sequence length="259" mass="29361">MIDIGINLTNQRFHEDLELVIENAKLSGVNALMVTGTSIEESQQALALCLQHPDYLYCTAGIHPHDAKTFDDKSLESLRKLAVNKQVKAIGECGLDFNRNFSTPAEQEFSFVQQLELAVELQLPVFMHERDANERFIELLKPYIKQLPNAVLHCFTGSQADLERCLALDLHIGITGWICDERRGGELIDLVKLIPQDRLMIETDGPYLLPRSMRPKPKSSRNEPKYLPYIAQAVANARGESLKQLVQQTEQNSKLFFKL</sequence>
<dbReference type="RefSeq" id="WP_284205396.1">
    <property type="nucleotide sequence ID" value="NZ_BSPQ01000019.1"/>
</dbReference>
<dbReference type="EMBL" id="BSPQ01000019">
    <property type="protein sequence ID" value="GLS92301.1"/>
    <property type="molecule type" value="Genomic_DNA"/>
</dbReference>
<dbReference type="PIRSF" id="PIRSF005902">
    <property type="entry name" value="DNase_TatD"/>
    <property type="match status" value="1"/>
</dbReference>
<keyword evidence="3" id="KW-0378">Hydrolase</keyword>
<keyword evidence="5" id="KW-1185">Reference proteome</keyword>
<dbReference type="Pfam" id="PF01026">
    <property type="entry name" value="TatD_DNase"/>
    <property type="match status" value="1"/>
</dbReference>
<accession>A0ABQ6E4P0</accession>
<name>A0ABQ6E4P0_9GAMM</name>
<dbReference type="CDD" id="cd01310">
    <property type="entry name" value="TatD_DNAse"/>
    <property type="match status" value="1"/>
</dbReference>
<protein>
    <submittedName>
        <fullName evidence="4">3'-5' ssDNA/RNA exonuclease TatD</fullName>
    </submittedName>
</protein>
<keyword evidence="4" id="KW-0269">Exonuclease</keyword>
<proteinExistence type="predicted"/>
<dbReference type="InterPro" id="IPR001130">
    <property type="entry name" value="TatD-like"/>
</dbReference>
<comment type="caution">
    <text evidence="4">The sequence shown here is derived from an EMBL/GenBank/DDBJ whole genome shotgun (WGS) entry which is preliminary data.</text>
</comment>
<dbReference type="InterPro" id="IPR050891">
    <property type="entry name" value="TatD-type_Hydrolase"/>
</dbReference>